<comment type="caution">
    <text evidence="1">The sequence shown here is derived from an EMBL/GenBank/DDBJ whole genome shotgun (WGS) entry which is preliminary data.</text>
</comment>
<accession>A0A1R2CTJ2</accession>
<evidence type="ECO:0000313" key="2">
    <source>
        <dbReference type="Proteomes" id="UP000187209"/>
    </source>
</evidence>
<protein>
    <submittedName>
        <fullName evidence="1">Uncharacterized protein</fullName>
    </submittedName>
</protein>
<dbReference type="AlphaFoldDB" id="A0A1R2CTJ2"/>
<name>A0A1R2CTJ2_9CILI</name>
<gene>
    <name evidence="1" type="ORF">SteCoe_4974</name>
</gene>
<sequence>MLERHKWKRIPDRIQNAYSMMKKLSSKKLPQGLLNRSKLAPLAQSYNNPLPYTTQSSLNDYSIPIQTISKDNPNDFDESVVVHEEIEKIIKSSLNKYPNLAKKIKLMEHEKIPCKCSVFSNKYSLDRVHGFSAVACASDYCINRILEEPDDTIKYTKPTKYYSLSPERKPGNHINKDLILYEQDIDRITKTIDYVKKHNVKSEEYKNIFSEYIDSPTDYKIPRHATRSPNFSIPRKYKKIASL</sequence>
<evidence type="ECO:0000313" key="1">
    <source>
        <dbReference type="EMBL" id="OMJ92312.1"/>
    </source>
</evidence>
<reference evidence="1 2" key="1">
    <citation type="submission" date="2016-11" db="EMBL/GenBank/DDBJ databases">
        <title>The macronuclear genome of Stentor coeruleus: a giant cell with tiny introns.</title>
        <authorList>
            <person name="Slabodnick M."/>
            <person name="Ruby J.G."/>
            <person name="Reiff S.B."/>
            <person name="Swart E.C."/>
            <person name="Gosai S."/>
            <person name="Prabakaran S."/>
            <person name="Witkowska E."/>
            <person name="Larue G.E."/>
            <person name="Fisher S."/>
            <person name="Freeman R.M."/>
            <person name="Gunawardena J."/>
            <person name="Chu W."/>
            <person name="Stover N.A."/>
            <person name="Gregory B.D."/>
            <person name="Nowacki M."/>
            <person name="Derisi J."/>
            <person name="Roy S.W."/>
            <person name="Marshall W.F."/>
            <person name="Sood P."/>
        </authorList>
    </citation>
    <scope>NUCLEOTIDE SEQUENCE [LARGE SCALE GENOMIC DNA]</scope>
    <source>
        <strain evidence="1">WM001</strain>
    </source>
</reference>
<organism evidence="1 2">
    <name type="scientific">Stentor coeruleus</name>
    <dbReference type="NCBI Taxonomy" id="5963"/>
    <lineage>
        <taxon>Eukaryota</taxon>
        <taxon>Sar</taxon>
        <taxon>Alveolata</taxon>
        <taxon>Ciliophora</taxon>
        <taxon>Postciliodesmatophora</taxon>
        <taxon>Heterotrichea</taxon>
        <taxon>Heterotrichida</taxon>
        <taxon>Stentoridae</taxon>
        <taxon>Stentor</taxon>
    </lineage>
</organism>
<dbReference type="EMBL" id="MPUH01000064">
    <property type="protein sequence ID" value="OMJ92312.1"/>
    <property type="molecule type" value="Genomic_DNA"/>
</dbReference>
<proteinExistence type="predicted"/>
<keyword evidence="2" id="KW-1185">Reference proteome</keyword>
<dbReference type="Proteomes" id="UP000187209">
    <property type="component" value="Unassembled WGS sequence"/>
</dbReference>